<evidence type="ECO:0000256" key="5">
    <source>
        <dbReference type="ARBA" id="ARBA00023136"/>
    </source>
</evidence>
<keyword evidence="6" id="KW-0012">Acyltransferase</keyword>
<gene>
    <name evidence="7" type="ORF">EAX62_10415</name>
</gene>
<evidence type="ECO:0000313" key="7">
    <source>
        <dbReference type="EMBL" id="RMB60103.1"/>
    </source>
</evidence>
<keyword evidence="2" id="KW-1003">Cell membrane</keyword>
<comment type="caution">
    <text evidence="7">The sequence shown here is derived from an EMBL/GenBank/DDBJ whole genome shotgun (WGS) entry which is preliminary data.</text>
</comment>
<dbReference type="PANTHER" id="PTHR30606:SF10">
    <property type="entry name" value="PHOSPHATIDYLINOSITOL MANNOSIDE ACYLTRANSFERASE"/>
    <property type="match status" value="1"/>
</dbReference>
<name>A0A3M0GET0_9ACTN</name>
<evidence type="ECO:0000313" key="8">
    <source>
        <dbReference type="Proteomes" id="UP000275256"/>
    </source>
</evidence>
<dbReference type="EMBL" id="REFW01000002">
    <property type="protein sequence ID" value="RMB60103.1"/>
    <property type="molecule type" value="Genomic_DNA"/>
</dbReference>
<keyword evidence="5" id="KW-0472">Membrane</keyword>
<dbReference type="GO" id="GO:0009247">
    <property type="term" value="P:glycolipid biosynthetic process"/>
    <property type="evidence" value="ECO:0007669"/>
    <property type="project" value="UniProtKB-ARBA"/>
</dbReference>
<dbReference type="OrthoDB" id="9803456at2"/>
<dbReference type="AlphaFoldDB" id="A0A3M0GET0"/>
<evidence type="ECO:0008006" key="9">
    <source>
        <dbReference type="Google" id="ProtNLM"/>
    </source>
</evidence>
<proteinExistence type="predicted"/>
<protein>
    <recommendedName>
        <fullName evidence="9">Phosphatidylinositol mannoside acyltransferase</fullName>
    </recommendedName>
</protein>
<dbReference type="InterPro" id="IPR004960">
    <property type="entry name" value="LipA_acyltrans"/>
</dbReference>
<comment type="subcellular location">
    <subcellularLocation>
        <location evidence="1">Cell inner membrane</location>
    </subcellularLocation>
</comment>
<dbReference type="CDD" id="cd07984">
    <property type="entry name" value="LPLAT_LABLAT-like"/>
    <property type="match status" value="1"/>
</dbReference>
<evidence type="ECO:0000256" key="6">
    <source>
        <dbReference type="ARBA" id="ARBA00023315"/>
    </source>
</evidence>
<reference evidence="7 8" key="1">
    <citation type="submission" date="2018-10" db="EMBL/GenBank/DDBJ databases">
        <title>Tessaracoccus antarcticuss sp. nov., isolated from sediment.</title>
        <authorList>
            <person name="Zhou L.Y."/>
            <person name="Du Z.J."/>
        </authorList>
    </citation>
    <scope>NUCLEOTIDE SEQUENCE [LARGE SCALE GENOMIC DNA]</scope>
    <source>
        <strain evidence="7 8">JDX10</strain>
    </source>
</reference>
<keyword evidence="3" id="KW-0997">Cell inner membrane</keyword>
<dbReference type="RefSeq" id="WP_121901583.1">
    <property type="nucleotide sequence ID" value="NZ_REFW01000002.1"/>
</dbReference>
<dbReference type="PANTHER" id="PTHR30606">
    <property type="entry name" value="LIPID A BIOSYNTHESIS LAUROYL ACYLTRANSFERASE"/>
    <property type="match status" value="1"/>
</dbReference>
<sequence length="292" mass="31742">MRGTPDVGMTLRRRFRSAITALVWTVGSRLPHGGRVVVCAVGSRLLGLVPLRGVRQWEDNVEVALGRRPTRAERRVLLASWLRNNLMSLSLARWSDDDVLSRVIIDDEDLERLRQSLAGPGVVLVLPHMGSWDFAGAWCARVGIKVVSVAERLPRGVYERFRDARAGMGMDILPVGQDNLMRVLADAVREGQAVCLLSDRDLSGRGLTVPWPGTGSTVNVPAGPALLARVTGCDLRVVTTAFRGDRVAVFVGDVVAAGSPATMMADVVAGFAEAVHRDPTSWLMLQPFFRDA</sequence>
<evidence type="ECO:0000256" key="4">
    <source>
        <dbReference type="ARBA" id="ARBA00022679"/>
    </source>
</evidence>
<organism evidence="7 8">
    <name type="scientific">Tessaracoccus antarcticus</name>
    <dbReference type="NCBI Taxonomy" id="2479848"/>
    <lineage>
        <taxon>Bacteria</taxon>
        <taxon>Bacillati</taxon>
        <taxon>Actinomycetota</taxon>
        <taxon>Actinomycetes</taxon>
        <taxon>Propionibacteriales</taxon>
        <taxon>Propionibacteriaceae</taxon>
        <taxon>Tessaracoccus</taxon>
    </lineage>
</organism>
<evidence type="ECO:0000256" key="2">
    <source>
        <dbReference type="ARBA" id="ARBA00022475"/>
    </source>
</evidence>
<dbReference type="Pfam" id="PF03279">
    <property type="entry name" value="Lip_A_acyltrans"/>
    <property type="match status" value="1"/>
</dbReference>
<keyword evidence="8" id="KW-1185">Reference proteome</keyword>
<evidence type="ECO:0000256" key="1">
    <source>
        <dbReference type="ARBA" id="ARBA00004533"/>
    </source>
</evidence>
<dbReference type="GO" id="GO:0005886">
    <property type="term" value="C:plasma membrane"/>
    <property type="evidence" value="ECO:0007669"/>
    <property type="project" value="UniProtKB-SubCell"/>
</dbReference>
<accession>A0A3M0GET0</accession>
<dbReference type="GO" id="GO:0016746">
    <property type="term" value="F:acyltransferase activity"/>
    <property type="evidence" value="ECO:0007669"/>
    <property type="project" value="UniProtKB-KW"/>
</dbReference>
<evidence type="ECO:0000256" key="3">
    <source>
        <dbReference type="ARBA" id="ARBA00022519"/>
    </source>
</evidence>
<dbReference type="Proteomes" id="UP000275256">
    <property type="component" value="Unassembled WGS sequence"/>
</dbReference>
<keyword evidence="4" id="KW-0808">Transferase</keyword>